<dbReference type="GO" id="GO:0015689">
    <property type="term" value="P:molybdate ion transport"/>
    <property type="evidence" value="ECO:0007669"/>
    <property type="project" value="InterPro"/>
</dbReference>
<dbReference type="Gene3D" id="3.40.190.10">
    <property type="entry name" value="Periplasmic binding protein-like II"/>
    <property type="match status" value="2"/>
</dbReference>
<dbReference type="GO" id="GO:0046872">
    <property type="term" value="F:metal ion binding"/>
    <property type="evidence" value="ECO:0007669"/>
    <property type="project" value="UniProtKB-KW"/>
</dbReference>
<keyword evidence="1" id="KW-0479">Metal-binding</keyword>
<dbReference type="PANTHER" id="PTHR30632:SF0">
    <property type="entry name" value="SULFATE-BINDING PROTEIN"/>
    <property type="match status" value="1"/>
</dbReference>
<evidence type="ECO:0000313" key="3">
    <source>
        <dbReference type="EMBL" id="BAP61237.1"/>
    </source>
</evidence>
<proteinExistence type="predicted"/>
<dbReference type="Proteomes" id="UP000264208">
    <property type="component" value="Chromosome"/>
</dbReference>
<dbReference type="GeneID" id="41279532"/>
<evidence type="ECO:0008006" key="5">
    <source>
        <dbReference type="Google" id="ProtNLM"/>
    </source>
</evidence>
<dbReference type="InterPro" id="IPR005950">
    <property type="entry name" value="ModA"/>
</dbReference>
<accession>A0A2Z5PQY5</accession>
<dbReference type="AlphaFoldDB" id="A0A2Z5PQY5"/>
<dbReference type="SUPFAM" id="SSF53850">
    <property type="entry name" value="Periplasmic binding protein-like II"/>
    <property type="match status" value="1"/>
</dbReference>
<dbReference type="GO" id="GO:0030973">
    <property type="term" value="F:molybdate ion binding"/>
    <property type="evidence" value="ECO:0007669"/>
    <property type="project" value="TreeGrafter"/>
</dbReference>
<dbReference type="EMBL" id="AP011526">
    <property type="protein sequence ID" value="BAP61237.1"/>
    <property type="molecule type" value="Genomic_DNA"/>
</dbReference>
<protein>
    <recommendedName>
        <fullName evidence="5">Molybdenum ABC transporter periplasmic-binding protein</fullName>
    </recommendedName>
</protein>
<dbReference type="InterPro" id="IPR050682">
    <property type="entry name" value="ModA/WtpA"/>
</dbReference>
<dbReference type="PIRSF" id="PIRSF004846">
    <property type="entry name" value="ModA"/>
    <property type="match status" value="1"/>
</dbReference>
<dbReference type="NCBIfam" id="TIGR01256">
    <property type="entry name" value="modA"/>
    <property type="match status" value="1"/>
</dbReference>
<dbReference type="Pfam" id="PF13531">
    <property type="entry name" value="SBP_bac_11"/>
    <property type="match status" value="1"/>
</dbReference>
<sequence length="295" mass="33062">MRKHALFMVGLIAITLMFSGCVSDTQATSPAEATATAAKSAGALKTLVVYSCGGPTEALQEVNSVFEKRYNCKVEFTGASAGTLRKALEKGAYADVFLPRSIKHSKILTNESLMEPDYKIYQFTEWVIITPKGNPKNITKLEDLLRDDVIVYTNSKAKIPEIKALKPKKELIEKIYEKSSKDYDCYRKMLKEVANGNADAAIVERRCTTLEGIKGNVEVIDIPREYLDMQKGVFTIGVMKNSKNKDLAYKYMEFVLSDEGQSILAKHGFYPVKSEKGQEILNNYYSEYKDIAPQQ</sequence>
<evidence type="ECO:0000313" key="4">
    <source>
        <dbReference type="Proteomes" id="UP000264208"/>
    </source>
</evidence>
<dbReference type="RefSeq" id="WP_018153874.1">
    <property type="nucleotide sequence ID" value="NZ_AP011526.1"/>
</dbReference>
<reference evidence="3 4" key="1">
    <citation type="submission" date="2009-06" db="EMBL/GenBank/DDBJ databases">
        <title>Molecular Evidence for Microbiologically Influenced Corrosion from genome of Methanogen.</title>
        <authorList>
            <person name="Ito N."/>
            <person name="Tsurumaru H."/>
            <person name="Shimizu A."/>
            <person name="Harada T."/>
            <person name="Hosoyama A."/>
            <person name="Horikawa H."/>
            <person name="Wakai S."/>
            <person name="Sasaki K."/>
            <person name="Nishijima K."/>
            <person name="Ataku H."/>
            <person name="Yamazaki J."/>
            <person name="Mise M."/>
            <person name="Yamazaki S."/>
            <person name="Tanikawa S."/>
            <person name="Harayama S."/>
            <person name="Fujita N."/>
        </authorList>
    </citation>
    <scope>NUCLEOTIDE SEQUENCE [LARGE SCALE GENOMIC DNA]</scope>
    <source>
        <strain evidence="4">KA1 ( NBRC 102054)</strain>
    </source>
</reference>
<dbReference type="KEGG" id="mmak:MMKA1_11200"/>
<name>A0A2Z5PQY5_METMI</name>
<evidence type="ECO:0000256" key="2">
    <source>
        <dbReference type="ARBA" id="ARBA00022729"/>
    </source>
</evidence>
<dbReference type="PANTHER" id="PTHR30632">
    <property type="entry name" value="MOLYBDATE-BINDING PERIPLASMIC PROTEIN"/>
    <property type="match status" value="1"/>
</dbReference>
<dbReference type="PROSITE" id="PS51257">
    <property type="entry name" value="PROKAR_LIPOPROTEIN"/>
    <property type="match status" value="1"/>
</dbReference>
<evidence type="ECO:0000256" key="1">
    <source>
        <dbReference type="ARBA" id="ARBA00022723"/>
    </source>
</evidence>
<gene>
    <name evidence="3" type="ORF">MMKA1_11200</name>
</gene>
<keyword evidence="2" id="KW-0732">Signal</keyword>
<organism evidence="3 4">
    <name type="scientific">Methanococcus maripaludis KA1</name>
    <dbReference type="NCBI Taxonomy" id="637914"/>
    <lineage>
        <taxon>Archaea</taxon>
        <taxon>Methanobacteriati</taxon>
        <taxon>Methanobacteriota</taxon>
        <taxon>Methanomada group</taxon>
        <taxon>Methanococci</taxon>
        <taxon>Methanococcales</taxon>
        <taxon>Methanococcaceae</taxon>
        <taxon>Methanococcus</taxon>
    </lineage>
</organism>